<name>A0A0V0Y162_TRIPS</name>
<sequence length="109" mass="12658">MDINVTIIQLYHKYTHKHTGGIFLEIGNVSYYWEISWSGEPIDQCSQLFQLEHPADQSSDYSGGDDRNGYSPHLLLFLCSFDLWILKFVKAHREANCSLLKLLAVENHW</sequence>
<organism evidence="1 2">
    <name type="scientific">Trichinella pseudospiralis</name>
    <name type="common">Parasitic roundworm</name>
    <dbReference type="NCBI Taxonomy" id="6337"/>
    <lineage>
        <taxon>Eukaryota</taxon>
        <taxon>Metazoa</taxon>
        <taxon>Ecdysozoa</taxon>
        <taxon>Nematoda</taxon>
        <taxon>Enoplea</taxon>
        <taxon>Dorylaimia</taxon>
        <taxon>Trichinellida</taxon>
        <taxon>Trichinellidae</taxon>
        <taxon>Trichinella</taxon>
    </lineage>
</organism>
<dbReference type="Proteomes" id="UP000054815">
    <property type="component" value="Unassembled WGS sequence"/>
</dbReference>
<accession>A0A0V0Y162</accession>
<comment type="caution">
    <text evidence="1">The sequence shown here is derived from an EMBL/GenBank/DDBJ whole genome shotgun (WGS) entry which is preliminary data.</text>
</comment>
<evidence type="ECO:0000313" key="1">
    <source>
        <dbReference type="EMBL" id="KRX93641.1"/>
    </source>
</evidence>
<proteinExistence type="predicted"/>
<reference evidence="1 2" key="1">
    <citation type="submission" date="2015-01" db="EMBL/GenBank/DDBJ databases">
        <title>Evolution of Trichinella species and genotypes.</title>
        <authorList>
            <person name="Korhonen P.K."/>
            <person name="Edoardo P."/>
            <person name="Giuseppe L.R."/>
            <person name="Gasser R.B."/>
        </authorList>
    </citation>
    <scope>NUCLEOTIDE SEQUENCE [LARGE SCALE GENOMIC DNA]</scope>
    <source>
        <strain evidence="1">ISS141</strain>
    </source>
</reference>
<dbReference type="AlphaFoldDB" id="A0A0V0Y162"/>
<protein>
    <submittedName>
        <fullName evidence="1">Uncharacterized protein</fullName>
    </submittedName>
</protein>
<dbReference type="EMBL" id="JYDU01000085">
    <property type="protein sequence ID" value="KRX93641.1"/>
    <property type="molecule type" value="Genomic_DNA"/>
</dbReference>
<gene>
    <name evidence="1" type="ORF">T4E_212</name>
</gene>
<evidence type="ECO:0000313" key="2">
    <source>
        <dbReference type="Proteomes" id="UP000054815"/>
    </source>
</evidence>